<reference evidence="3" key="2">
    <citation type="submission" date="2018-05" db="EMBL/GenBank/DDBJ databases">
        <authorList>
            <person name="Moura L."/>
            <person name="Setubal J.C."/>
        </authorList>
    </citation>
    <scope>NUCLEOTIDE SEQUENCE</scope>
    <source>
        <strain evidence="3">ZC4RG45</strain>
    </source>
</reference>
<comment type="caution">
    <text evidence="4">The sequence shown here is derived from an EMBL/GenBank/DDBJ whole genome shotgun (WGS) entry which is preliminary data.</text>
</comment>
<comment type="similarity">
    <text evidence="1">Belongs to the short-chain dehydrogenases/reductases (SDR) family.</text>
</comment>
<dbReference type="NCBIfam" id="NF005559">
    <property type="entry name" value="PRK07231.1"/>
    <property type="match status" value="1"/>
</dbReference>
<dbReference type="STRING" id="1111738.GCA_000427905_01904"/>
<dbReference type="GO" id="GO:0016616">
    <property type="term" value="F:oxidoreductase activity, acting on the CH-OH group of donors, NAD or NADP as acceptor"/>
    <property type="evidence" value="ECO:0007669"/>
    <property type="project" value="TreeGrafter"/>
</dbReference>
<dbReference type="PRINTS" id="PR00080">
    <property type="entry name" value="SDRFAMILY"/>
</dbReference>
<keyword evidence="2" id="KW-0560">Oxidoreductase</keyword>
<dbReference type="Proteomes" id="UP000249324">
    <property type="component" value="Unassembled WGS sequence"/>
</dbReference>
<dbReference type="EMBL" id="QGUI01000272">
    <property type="protein sequence ID" value="PZM98057.1"/>
    <property type="molecule type" value="Genomic_DNA"/>
</dbReference>
<evidence type="ECO:0000256" key="1">
    <source>
        <dbReference type="ARBA" id="ARBA00006484"/>
    </source>
</evidence>
<name>A0A2W4JW80_9PSEU</name>
<evidence type="ECO:0000313" key="3">
    <source>
        <dbReference type="EMBL" id="MFO7192266.1"/>
    </source>
</evidence>
<proteinExistence type="inferred from homology"/>
<reference evidence="3" key="4">
    <citation type="submission" date="2023-08" db="EMBL/GenBank/DDBJ databases">
        <authorList>
            <person name="Guima S.E.S."/>
            <person name="Martins L.F."/>
            <person name="Silva A.M."/>
            <person name="Setubal J.C."/>
        </authorList>
    </citation>
    <scope>NUCLEOTIDE SEQUENCE</scope>
    <source>
        <strain evidence="3">ZC4RG45</strain>
    </source>
</reference>
<dbReference type="PANTHER" id="PTHR42760">
    <property type="entry name" value="SHORT-CHAIN DEHYDROGENASES/REDUCTASES FAMILY MEMBER"/>
    <property type="match status" value="1"/>
</dbReference>
<reference evidence="3 5" key="3">
    <citation type="journal article" date="2021" name="BMC Genomics">
        <title>Genome-resolved metagenome and metatranscriptome analyses of thermophilic composting reveal key bacterial players and their metabolic interactions.</title>
        <authorList>
            <person name="Braga L.P.P."/>
            <person name="Pereira R.V."/>
            <person name="Martins L.F."/>
            <person name="Moura L.M.S."/>
            <person name="Sanchez F.B."/>
            <person name="Patane J.S.L."/>
            <person name="da Silva A.M."/>
            <person name="Setubal J.C."/>
        </authorList>
    </citation>
    <scope>NUCLEOTIDE SEQUENCE [LARGE SCALE GENOMIC DNA]</scope>
    <source>
        <strain evidence="3">ZC4RG45</strain>
    </source>
</reference>
<dbReference type="AlphaFoldDB" id="A0A2W4JW80"/>
<dbReference type="CDD" id="cd05233">
    <property type="entry name" value="SDR_c"/>
    <property type="match status" value="1"/>
</dbReference>
<reference evidence="4" key="1">
    <citation type="submission" date="2018-05" db="EMBL/GenBank/DDBJ databases">
        <authorList>
            <person name="Lanie J.A."/>
            <person name="Ng W.-L."/>
            <person name="Kazmierczak K.M."/>
            <person name="Andrzejewski T.M."/>
            <person name="Davidsen T.M."/>
            <person name="Wayne K.J."/>
            <person name="Tettelin H."/>
            <person name="Glass J.I."/>
            <person name="Rusch D."/>
            <person name="Podicherti R."/>
            <person name="Tsui H.-C.T."/>
            <person name="Winkler M.E."/>
        </authorList>
    </citation>
    <scope>NUCLEOTIDE SEQUENCE</scope>
    <source>
        <strain evidence="4">ZC4RG45</strain>
    </source>
</reference>
<organism evidence="4">
    <name type="scientific">Thermocrispum agreste</name>
    <dbReference type="NCBI Taxonomy" id="37925"/>
    <lineage>
        <taxon>Bacteria</taxon>
        <taxon>Bacillati</taxon>
        <taxon>Actinomycetota</taxon>
        <taxon>Actinomycetes</taxon>
        <taxon>Pseudonocardiales</taxon>
        <taxon>Pseudonocardiaceae</taxon>
        <taxon>Thermocrispum</taxon>
    </lineage>
</organism>
<dbReference type="InterPro" id="IPR020904">
    <property type="entry name" value="Sc_DH/Rdtase_CS"/>
</dbReference>
<dbReference type="EMBL" id="QGUI02000085">
    <property type="protein sequence ID" value="MFO7192266.1"/>
    <property type="molecule type" value="Genomic_DNA"/>
</dbReference>
<gene>
    <name evidence="3" type="ORF">DIU77_008485</name>
    <name evidence="4" type="ORF">DIU77_08455</name>
</gene>
<sequence>MTAHVAVVTGGGSGIGAAICRRLAADDYTVAALDVDAGAAEKIVNQVAPGRGIAVYADVSDPESVTAAIDGVLGEFGRVDLLVNNAGISGSAEATICHTTPVDEWDRVIAVNVRGPFLCTKAVLPSMIERGSGHIVTIASVAGQVAFPQRCAYTASKGAALMFAKSIAVDYASMGIRSNAVCPGFVQTPMTQWRLDVPELRQRVENAIPLGRVAQPDEIAEAVALVADPRLRYLTGHALTIDGGWTAL</sequence>
<dbReference type="FunFam" id="3.40.50.720:FF:000084">
    <property type="entry name" value="Short-chain dehydrogenase reductase"/>
    <property type="match status" value="1"/>
</dbReference>
<dbReference type="PROSITE" id="PS00061">
    <property type="entry name" value="ADH_SHORT"/>
    <property type="match status" value="1"/>
</dbReference>
<protein>
    <submittedName>
        <fullName evidence="4">3-oxoacyl-ACP reductase</fullName>
    </submittedName>
    <submittedName>
        <fullName evidence="3">SDR family oxidoreductase</fullName>
    </submittedName>
</protein>
<accession>A0A2W4JW80</accession>
<evidence type="ECO:0000256" key="2">
    <source>
        <dbReference type="ARBA" id="ARBA00023002"/>
    </source>
</evidence>
<dbReference type="Pfam" id="PF13561">
    <property type="entry name" value="adh_short_C2"/>
    <property type="match status" value="1"/>
</dbReference>
<evidence type="ECO:0000313" key="4">
    <source>
        <dbReference type="EMBL" id="PZM98057.1"/>
    </source>
</evidence>
<dbReference type="PRINTS" id="PR00081">
    <property type="entry name" value="GDHRDH"/>
</dbReference>
<dbReference type="InterPro" id="IPR036291">
    <property type="entry name" value="NAD(P)-bd_dom_sf"/>
</dbReference>
<dbReference type="SUPFAM" id="SSF51735">
    <property type="entry name" value="NAD(P)-binding Rossmann-fold domains"/>
    <property type="match status" value="1"/>
</dbReference>
<dbReference type="PANTHER" id="PTHR42760:SF115">
    <property type="entry name" value="3-OXOACYL-[ACYL-CARRIER-PROTEIN] REDUCTASE FABG"/>
    <property type="match status" value="1"/>
</dbReference>
<dbReference type="InterPro" id="IPR002347">
    <property type="entry name" value="SDR_fam"/>
</dbReference>
<dbReference type="Gene3D" id="3.40.50.720">
    <property type="entry name" value="NAD(P)-binding Rossmann-like Domain"/>
    <property type="match status" value="1"/>
</dbReference>
<evidence type="ECO:0000313" key="5">
    <source>
        <dbReference type="Proteomes" id="UP000249324"/>
    </source>
</evidence>